<sequence length="400" mass="43047">MASIHNCSPPRPAPPERHPASPPPPMGNPPELYHKILNIPKDTSPHEIRAAYKNLVKKWHPDKHPPSSRPEAEARFKAISEAYEVSDETASPTLPCRAVRASLINCALRLGVLPCPHDSVPSLAQALLDQQENRGVFELCNDGRAGERTRGAFGGAGGGGGGGLGAGVGARMERTRSDGFCTRSAPGTPAREFKKVYSSGDPGGRRAFAEFSSSIVRKAPPLERKLECTLEELCRGCKKEVSFTRDVVTKNGSTVKKEVTQTVVVKPGWRKGKQVVLEGMGDERPGCLPGDAILTVSEKRHPAFKRVGDDLVLKAEVPLVGALTGWSFSFRLLGGRKVSCSFQDEVVRPGYEKVIAGEGMPVPGQKGARGDLRVKLDVVFPKELTPEQRAGLAEILRGSC</sequence>
<dbReference type="FunFam" id="2.60.260.20:FF:000015">
    <property type="entry name" value="Heat shock protein 40"/>
    <property type="match status" value="1"/>
</dbReference>
<dbReference type="PANTHER" id="PTHR24078">
    <property type="entry name" value="DNAJ HOMOLOG SUBFAMILY C MEMBER"/>
    <property type="match status" value="1"/>
</dbReference>
<dbReference type="PRINTS" id="PR00625">
    <property type="entry name" value="JDOMAIN"/>
</dbReference>
<dbReference type="SMR" id="A0A1D6N5S3"/>
<feature type="region of interest" description="Disordered" evidence="2">
    <location>
        <begin position="1"/>
        <end position="32"/>
    </location>
</feature>
<dbReference type="CDD" id="cd06257">
    <property type="entry name" value="DnaJ"/>
    <property type="match status" value="1"/>
</dbReference>
<dbReference type="ExpressionAtlas" id="A0A1D6N5S3">
    <property type="expression patterns" value="baseline and differential"/>
</dbReference>
<dbReference type="GO" id="GO:0005783">
    <property type="term" value="C:endoplasmic reticulum"/>
    <property type="evidence" value="ECO:0007669"/>
    <property type="project" value="UniProtKB-ARBA"/>
</dbReference>
<dbReference type="InParanoid" id="A0A1D6N5S3"/>
<reference evidence="3" key="1">
    <citation type="submission" date="2015-12" db="EMBL/GenBank/DDBJ databases">
        <title>Update maize B73 reference genome by single molecule sequencing technologies.</title>
        <authorList>
            <consortium name="Maize Genome Sequencing Project"/>
            <person name="Ware D."/>
        </authorList>
    </citation>
    <scope>NUCLEOTIDE SEQUENCE [LARGE SCALE GENOMIC DNA]</scope>
    <source>
        <tissue evidence="3">Seedling</tissue>
    </source>
</reference>
<organism evidence="3">
    <name type="scientific">Zea mays</name>
    <name type="common">Maize</name>
    <dbReference type="NCBI Taxonomy" id="4577"/>
    <lineage>
        <taxon>Eukaryota</taxon>
        <taxon>Viridiplantae</taxon>
        <taxon>Streptophyta</taxon>
        <taxon>Embryophyta</taxon>
        <taxon>Tracheophyta</taxon>
        <taxon>Spermatophyta</taxon>
        <taxon>Magnoliopsida</taxon>
        <taxon>Liliopsida</taxon>
        <taxon>Poales</taxon>
        <taxon>Poaceae</taxon>
        <taxon>PACMAD clade</taxon>
        <taxon>Panicoideae</taxon>
        <taxon>Andropogonodae</taxon>
        <taxon>Andropogoneae</taxon>
        <taxon>Tripsacinae</taxon>
        <taxon>Zea</taxon>
    </lineage>
</organism>
<dbReference type="Gene3D" id="1.10.287.110">
    <property type="entry name" value="DnaJ domain"/>
    <property type="match status" value="1"/>
</dbReference>
<dbReference type="Pfam" id="PF01556">
    <property type="entry name" value="DnaJ_C"/>
    <property type="match status" value="1"/>
</dbReference>
<dbReference type="InterPro" id="IPR008971">
    <property type="entry name" value="HSP40/DnaJ_pept-bd"/>
</dbReference>
<dbReference type="Gene3D" id="2.60.260.20">
    <property type="entry name" value="Urease metallochaperone UreE, N-terminal domain"/>
    <property type="match status" value="2"/>
</dbReference>
<dbReference type="FunCoup" id="A0A1D6N5S3">
    <property type="interactions" value="1"/>
</dbReference>
<dbReference type="GO" id="GO:0006457">
    <property type="term" value="P:protein folding"/>
    <property type="evidence" value="ECO:0007669"/>
    <property type="project" value="InterPro"/>
</dbReference>
<dbReference type="SUPFAM" id="SSF46565">
    <property type="entry name" value="Chaperone J-domain"/>
    <property type="match status" value="1"/>
</dbReference>
<keyword evidence="1" id="KW-0143">Chaperone</keyword>
<dbReference type="SUPFAM" id="SSF49493">
    <property type="entry name" value="HSP40/DnaJ peptide-binding domain"/>
    <property type="match status" value="2"/>
</dbReference>
<dbReference type="EMBL" id="CM007649">
    <property type="protein sequence ID" value="ONM35974.1"/>
    <property type="molecule type" value="Genomic_DNA"/>
</dbReference>
<accession>A0A1D6N5S3</accession>
<dbReference type="AlphaFoldDB" id="A0A1D6N5S3"/>
<dbReference type="OMA" id="ITFNGFT"/>
<dbReference type="InterPro" id="IPR036869">
    <property type="entry name" value="J_dom_sf"/>
</dbReference>
<dbReference type="GO" id="GO:0051082">
    <property type="term" value="F:unfolded protein binding"/>
    <property type="evidence" value="ECO:0007669"/>
    <property type="project" value="InterPro"/>
</dbReference>
<proteinExistence type="predicted"/>
<dbReference type="InterPro" id="IPR002939">
    <property type="entry name" value="DnaJ_C"/>
</dbReference>
<dbReference type="SMART" id="SM00271">
    <property type="entry name" value="DnaJ"/>
    <property type="match status" value="1"/>
</dbReference>
<dbReference type="PROSITE" id="PS50076">
    <property type="entry name" value="DNAJ_2"/>
    <property type="match status" value="1"/>
</dbReference>
<evidence type="ECO:0000313" key="3">
    <source>
        <dbReference type="EMBL" id="ONM35974.1"/>
    </source>
</evidence>
<dbReference type="PANTHER" id="PTHR24078:SF522">
    <property type="entry name" value="DNAJ CHAPERONE C-TERMINAL DOMAIN-CONTAINING PROTEIN"/>
    <property type="match status" value="1"/>
</dbReference>
<dbReference type="FunFam" id="2.60.260.20:FF:000041">
    <property type="entry name" value="HSP40/DnaJ peptide-binding protein"/>
    <property type="match status" value="1"/>
</dbReference>
<evidence type="ECO:0000256" key="2">
    <source>
        <dbReference type="SAM" id="MobiDB-lite"/>
    </source>
</evidence>
<dbReference type="CDD" id="cd10747">
    <property type="entry name" value="DnaJ_C"/>
    <property type="match status" value="1"/>
</dbReference>
<dbReference type="Pfam" id="PF00226">
    <property type="entry name" value="DnaJ"/>
    <property type="match status" value="1"/>
</dbReference>
<protein>
    <submittedName>
        <fullName evidence="3">HSP40/DnaJ peptide-binding protein</fullName>
    </submittedName>
</protein>
<evidence type="ECO:0000256" key="1">
    <source>
        <dbReference type="ARBA" id="ARBA00023186"/>
    </source>
</evidence>
<gene>
    <name evidence="3" type="ORF">ZEAMMB73_Zm00001d042653</name>
</gene>
<name>A0A1D6N5S3_MAIZE</name>
<dbReference type="STRING" id="4577.A0A1D6N5S3"/>
<dbReference type="InterPro" id="IPR001623">
    <property type="entry name" value="DnaJ_domain"/>
</dbReference>
<dbReference type="InterPro" id="IPR051339">
    <property type="entry name" value="DnaJ_subfamily_B"/>
</dbReference>